<name>A0A7J5DQF7_NOCSI</name>
<evidence type="ECO:0000313" key="7">
    <source>
        <dbReference type="Proteomes" id="UP000449906"/>
    </source>
</evidence>
<comment type="caution">
    <text evidence="6">The sequence shown here is derived from an EMBL/GenBank/DDBJ whole genome shotgun (WGS) entry which is preliminary data.</text>
</comment>
<dbReference type="InterPro" id="IPR016181">
    <property type="entry name" value="Acyl_CoA_acyltransferase"/>
</dbReference>
<dbReference type="PANTHER" id="PTHR31438">
    <property type="entry name" value="LYSINE N-ACYLTRANSFERASE C17G9.06C-RELATED"/>
    <property type="match status" value="1"/>
</dbReference>
<dbReference type="PANTHER" id="PTHR31438:SF1">
    <property type="entry name" value="LYSINE N-ACYLTRANSFERASE C17G9.06C-RELATED"/>
    <property type="match status" value="1"/>
</dbReference>
<dbReference type="GO" id="GO:0016410">
    <property type="term" value="F:N-acyltransferase activity"/>
    <property type="evidence" value="ECO:0007669"/>
    <property type="project" value="TreeGrafter"/>
</dbReference>
<dbReference type="UniPathway" id="UPA00011"/>
<comment type="function">
    <text evidence="1">Acyltransferase required for the direct transfer of medium- to long-chain fatty acyl moieties from a carrier protein (MbtL) on to the epsilon-amino group of lysine residue in the mycobactin core.</text>
</comment>
<gene>
    <name evidence="6" type="ORF">F9L07_28050</name>
</gene>
<proteinExistence type="predicted"/>
<dbReference type="InterPro" id="IPR019432">
    <property type="entry name" value="Acyltransferase_MbtK/IucB-like"/>
</dbReference>
<evidence type="ECO:0000256" key="3">
    <source>
        <dbReference type="ARBA" id="ARBA00020586"/>
    </source>
</evidence>
<protein>
    <recommendedName>
        <fullName evidence="3">Lysine N-acyltransferase MbtK</fullName>
    </recommendedName>
    <alternativeName>
        <fullName evidence="4">Mycobactin synthase protein K</fullName>
    </alternativeName>
</protein>
<organism evidence="6 7">
    <name type="scientific">Nocardioides simplex</name>
    <name type="common">Arthrobacter simplex</name>
    <dbReference type="NCBI Taxonomy" id="2045"/>
    <lineage>
        <taxon>Bacteria</taxon>
        <taxon>Bacillati</taxon>
        <taxon>Actinomycetota</taxon>
        <taxon>Actinomycetes</taxon>
        <taxon>Propionibacteriales</taxon>
        <taxon>Nocardioidaceae</taxon>
        <taxon>Pimelobacter</taxon>
    </lineage>
</organism>
<dbReference type="SMART" id="SM01006">
    <property type="entry name" value="AlcB"/>
    <property type="match status" value="1"/>
</dbReference>
<comment type="pathway">
    <text evidence="2">Siderophore biosynthesis; mycobactin biosynthesis.</text>
</comment>
<sequence>MSVTIRPVVPAEDAVLLHAWVSAPRAAFWGMADHSVEDVAHVYTYIAEQEHLAAYLFELDGHPVGLLQTYDPAVDEIGEWYERRAGDIGVHLLLADDHRRAGRTPEVIAAGMDFVAHLPGCFRIVFEPDSRNAASVSLMERLGAERGPLVDLRTSIAEKPAQFFFLDRERALEVARGLRPVSP</sequence>
<evidence type="ECO:0000256" key="4">
    <source>
        <dbReference type="ARBA" id="ARBA00031122"/>
    </source>
</evidence>
<dbReference type="SUPFAM" id="SSF55729">
    <property type="entry name" value="Acyl-CoA N-acyltransferases (Nat)"/>
    <property type="match status" value="1"/>
</dbReference>
<dbReference type="GO" id="GO:0019290">
    <property type="term" value="P:siderophore biosynthetic process"/>
    <property type="evidence" value="ECO:0007669"/>
    <property type="project" value="InterPro"/>
</dbReference>
<dbReference type="EMBL" id="WBVM01000007">
    <property type="protein sequence ID" value="KAB2806891.1"/>
    <property type="molecule type" value="Genomic_DNA"/>
</dbReference>
<dbReference type="AlphaFoldDB" id="A0A7J5DQF7"/>
<reference evidence="6 7" key="1">
    <citation type="submission" date="2019-09" db="EMBL/GenBank/DDBJ databases">
        <title>Pimelobacter sp. isolated from Paulinella.</title>
        <authorList>
            <person name="Jeong S.E."/>
        </authorList>
    </citation>
    <scope>NUCLEOTIDE SEQUENCE [LARGE SCALE GENOMIC DNA]</scope>
    <source>
        <strain evidence="6 7">Pch-N</strain>
    </source>
</reference>
<keyword evidence="6" id="KW-0808">Transferase</keyword>
<dbReference type="Gene3D" id="3.40.630.30">
    <property type="match status" value="1"/>
</dbReference>
<dbReference type="Pfam" id="PF13523">
    <property type="entry name" value="Acetyltransf_8"/>
    <property type="match status" value="1"/>
</dbReference>
<accession>A0A7J5DQF7</accession>
<feature type="domain" description="Acyltransferase MbtK/IucB-like conserved" evidence="5">
    <location>
        <begin position="6"/>
        <end position="53"/>
    </location>
</feature>
<evidence type="ECO:0000313" key="6">
    <source>
        <dbReference type="EMBL" id="KAB2806891.1"/>
    </source>
</evidence>
<evidence type="ECO:0000256" key="2">
    <source>
        <dbReference type="ARBA" id="ARBA00005102"/>
    </source>
</evidence>
<evidence type="ECO:0000259" key="5">
    <source>
        <dbReference type="SMART" id="SM01006"/>
    </source>
</evidence>
<dbReference type="RefSeq" id="WP_151583202.1">
    <property type="nucleotide sequence ID" value="NZ_WBVM01000007.1"/>
</dbReference>
<evidence type="ECO:0000256" key="1">
    <source>
        <dbReference type="ARBA" id="ARBA00003818"/>
    </source>
</evidence>
<dbReference type="Proteomes" id="UP000449906">
    <property type="component" value="Unassembled WGS sequence"/>
</dbReference>